<comment type="caution">
    <text evidence="7">The sequence shown here is derived from an EMBL/GenBank/DDBJ whole genome shotgun (WGS) entry which is preliminary data.</text>
</comment>
<evidence type="ECO:0000313" key="8">
    <source>
        <dbReference type="Proteomes" id="UP000245202"/>
    </source>
</evidence>
<evidence type="ECO:0000259" key="6">
    <source>
        <dbReference type="PROSITE" id="PS50110"/>
    </source>
</evidence>
<feature type="domain" description="HTH araC/xylS-type" evidence="5">
    <location>
        <begin position="452"/>
        <end position="550"/>
    </location>
</feature>
<dbReference type="PANTHER" id="PTHR43280:SF2">
    <property type="entry name" value="HTH-TYPE TRANSCRIPTIONAL REGULATOR EXSA"/>
    <property type="match status" value="1"/>
</dbReference>
<dbReference type="EMBL" id="BDQX01000115">
    <property type="protein sequence ID" value="GBG07866.1"/>
    <property type="molecule type" value="Genomic_DNA"/>
</dbReference>
<dbReference type="Pfam" id="PF00072">
    <property type="entry name" value="Response_reg"/>
    <property type="match status" value="1"/>
</dbReference>
<dbReference type="InterPro" id="IPR018062">
    <property type="entry name" value="HTH_AraC-typ_CS"/>
</dbReference>
<keyword evidence="3" id="KW-0804">Transcription</keyword>
<dbReference type="InterPro" id="IPR011006">
    <property type="entry name" value="CheY-like_superfamily"/>
</dbReference>
<evidence type="ECO:0000256" key="4">
    <source>
        <dbReference type="PROSITE-ProRule" id="PRU00169"/>
    </source>
</evidence>
<dbReference type="InterPro" id="IPR001789">
    <property type="entry name" value="Sig_transdc_resp-reg_receiver"/>
</dbReference>
<dbReference type="Gene3D" id="3.40.50.2300">
    <property type="match status" value="1"/>
</dbReference>
<keyword evidence="2 7" id="KW-0238">DNA-binding</keyword>
<dbReference type="Pfam" id="PF12833">
    <property type="entry name" value="HTH_18"/>
    <property type="match status" value="1"/>
</dbReference>
<dbReference type="RefSeq" id="WP_108992863.1">
    <property type="nucleotide sequence ID" value="NZ_BDQX01000115.1"/>
</dbReference>
<feature type="domain" description="Response regulatory" evidence="6">
    <location>
        <begin position="3"/>
        <end position="120"/>
    </location>
</feature>
<dbReference type="PROSITE" id="PS01124">
    <property type="entry name" value="HTH_ARAC_FAMILY_2"/>
    <property type="match status" value="1"/>
</dbReference>
<proteinExistence type="predicted"/>
<gene>
    <name evidence="7" type="ORF">PAT3040_02429</name>
</gene>
<dbReference type="SUPFAM" id="SSF52172">
    <property type="entry name" value="CheY-like"/>
    <property type="match status" value="1"/>
</dbReference>
<evidence type="ECO:0000259" key="5">
    <source>
        <dbReference type="PROSITE" id="PS01124"/>
    </source>
</evidence>
<keyword evidence="8" id="KW-1185">Reference proteome</keyword>
<dbReference type="CDD" id="cd17536">
    <property type="entry name" value="REC_YesN-like"/>
    <property type="match status" value="1"/>
</dbReference>
<dbReference type="Gene3D" id="1.10.10.60">
    <property type="entry name" value="Homeodomain-like"/>
    <property type="match status" value="2"/>
</dbReference>
<dbReference type="InterPro" id="IPR018060">
    <property type="entry name" value="HTH_AraC"/>
</dbReference>
<sequence>MYRLLIVDDLPIIVQSMVQFFEDLHREDLEILSAVSAFETLHLMKSNKVDIVISDIKMPGMSGLEMLKQIKDHWPRCKVILLTSYSDFKYSKDAISLGAFDYILKTEDDEKIVESVDKAIRSLNEEFERDELYAKTKEQLRESLPNMQRAYLGDILRGKQVSAEIRKNQFDLLQIPLDPSKPVFVTIGRIDGQTGDNLEPEEIQSIYLVQHVFEEYAPNLFRYFAIPNEPSKCIWLIQQVESGTESDTLSETFPDLLLGIFENVQNTCRNLFQITLSILIGRKPVIWRDIAPKYDDLCLELGWGLGVNREILVTDDELADRAGSSDADFSEEGEEERPRFERLNRLTDYLENNQRWLFFQTFEEYLDVSFDNKTAVYYRLGYLHGLASTLVYYISKTNRRAIARELYDPKRIYTAIDSESASEIKSRFTEAALYIFDCIEKERREQSHGVIEKIHDYVEHNLMNDVSLKTLAERANFNSSYLSRLYKQMTGRGLREYVLDLKLERAQFMLLESDMKVQDIAQAVGYQSSLAFIRFFKSQVQMTPQEYREVKKSMEKRS</sequence>
<dbReference type="PROSITE" id="PS50110">
    <property type="entry name" value="RESPONSE_REGULATORY"/>
    <property type="match status" value="1"/>
</dbReference>
<dbReference type="SMART" id="SM00448">
    <property type="entry name" value="REC"/>
    <property type="match status" value="1"/>
</dbReference>
<feature type="modified residue" description="4-aspartylphosphate" evidence="4">
    <location>
        <position position="55"/>
    </location>
</feature>
<dbReference type="SMART" id="SM00342">
    <property type="entry name" value="HTH_ARAC"/>
    <property type="match status" value="1"/>
</dbReference>
<name>A0A2R5EMF9_9BACL</name>
<dbReference type="SUPFAM" id="SSF46689">
    <property type="entry name" value="Homeodomain-like"/>
    <property type="match status" value="2"/>
</dbReference>
<keyword evidence="1" id="KW-0805">Transcription regulation</keyword>
<evidence type="ECO:0000256" key="2">
    <source>
        <dbReference type="ARBA" id="ARBA00023125"/>
    </source>
</evidence>
<dbReference type="PANTHER" id="PTHR43280">
    <property type="entry name" value="ARAC-FAMILY TRANSCRIPTIONAL REGULATOR"/>
    <property type="match status" value="1"/>
</dbReference>
<dbReference type="Proteomes" id="UP000245202">
    <property type="component" value="Unassembled WGS sequence"/>
</dbReference>
<dbReference type="InterPro" id="IPR009057">
    <property type="entry name" value="Homeodomain-like_sf"/>
</dbReference>
<reference evidence="7 8" key="1">
    <citation type="submission" date="2017-08" db="EMBL/GenBank/DDBJ databases">
        <title>Substantial Increase in Enzyme Production by Combined Drug-Resistance Mutations in Paenibacillus agaridevorans.</title>
        <authorList>
            <person name="Tanaka Y."/>
            <person name="Funane K."/>
            <person name="Hosaka T."/>
            <person name="Shiwa Y."/>
            <person name="Fujita N."/>
            <person name="Miyazaki T."/>
            <person name="Yoshikawa H."/>
            <person name="Murakami K."/>
            <person name="Kasahara K."/>
            <person name="Inaoka T."/>
            <person name="Hiraga Y."/>
            <person name="Ochi K."/>
        </authorList>
    </citation>
    <scope>NUCLEOTIDE SEQUENCE [LARGE SCALE GENOMIC DNA]</scope>
    <source>
        <strain evidence="7 8">T-3040</strain>
    </source>
</reference>
<dbReference type="GO" id="GO:0003700">
    <property type="term" value="F:DNA-binding transcription factor activity"/>
    <property type="evidence" value="ECO:0007669"/>
    <property type="project" value="InterPro"/>
</dbReference>
<accession>A0A2R5EMF9</accession>
<protein>
    <submittedName>
        <fullName evidence="7">DNA-binding response regulator</fullName>
    </submittedName>
</protein>
<keyword evidence="4" id="KW-0597">Phosphoprotein</keyword>
<evidence type="ECO:0000256" key="3">
    <source>
        <dbReference type="ARBA" id="ARBA00023163"/>
    </source>
</evidence>
<dbReference type="GO" id="GO:0000160">
    <property type="term" value="P:phosphorelay signal transduction system"/>
    <property type="evidence" value="ECO:0007669"/>
    <property type="project" value="InterPro"/>
</dbReference>
<organism evidence="7 8">
    <name type="scientific">Paenibacillus agaridevorans</name>
    <dbReference type="NCBI Taxonomy" id="171404"/>
    <lineage>
        <taxon>Bacteria</taxon>
        <taxon>Bacillati</taxon>
        <taxon>Bacillota</taxon>
        <taxon>Bacilli</taxon>
        <taxon>Bacillales</taxon>
        <taxon>Paenibacillaceae</taxon>
        <taxon>Paenibacillus</taxon>
    </lineage>
</organism>
<dbReference type="AlphaFoldDB" id="A0A2R5EMF9"/>
<evidence type="ECO:0000256" key="1">
    <source>
        <dbReference type="ARBA" id="ARBA00023015"/>
    </source>
</evidence>
<evidence type="ECO:0000313" key="7">
    <source>
        <dbReference type="EMBL" id="GBG07866.1"/>
    </source>
</evidence>
<dbReference type="GO" id="GO:0043565">
    <property type="term" value="F:sequence-specific DNA binding"/>
    <property type="evidence" value="ECO:0007669"/>
    <property type="project" value="InterPro"/>
</dbReference>
<dbReference type="PROSITE" id="PS00041">
    <property type="entry name" value="HTH_ARAC_FAMILY_1"/>
    <property type="match status" value="1"/>
</dbReference>